<evidence type="ECO:0000313" key="3">
    <source>
        <dbReference type="Proteomes" id="UP000295281"/>
    </source>
</evidence>
<evidence type="ECO:0000259" key="1">
    <source>
        <dbReference type="PROSITE" id="PS50902"/>
    </source>
</evidence>
<dbReference type="OrthoDB" id="129384at2"/>
<dbReference type="Pfam" id="PF12724">
    <property type="entry name" value="Flavodoxin_5"/>
    <property type="match status" value="1"/>
</dbReference>
<comment type="caution">
    <text evidence="2">The sequence shown here is derived from an EMBL/GenBank/DDBJ whole genome shotgun (WGS) entry which is preliminary data.</text>
</comment>
<dbReference type="InterPro" id="IPR026816">
    <property type="entry name" value="Flavodoxin_dom"/>
</dbReference>
<accession>A0A4V3D6K3</accession>
<sequence>MRVLVGYASENGSTREIAERMAGHLRGCGHDAEALPLDRAGDVDAYEAAVLGSAVRGGSWIPAAAEYARRHAEALAGRPVWLFSVGTGHLSGDRPAEHASEPKEVLGLREAVGPREYRLFAGSLAPEHMTAGEREGYERNGGRYGDFRDWPEVDAWAGRIAAELLR</sequence>
<dbReference type="InterPro" id="IPR052200">
    <property type="entry name" value="Protoporphyrinogen_IX_DH"/>
</dbReference>
<dbReference type="GO" id="GO:0070819">
    <property type="term" value="F:menaquinone-dependent protoporphyrinogen oxidase activity"/>
    <property type="evidence" value="ECO:0007669"/>
    <property type="project" value="TreeGrafter"/>
</dbReference>
<dbReference type="InterPro" id="IPR008254">
    <property type="entry name" value="Flavodoxin/NO_synth"/>
</dbReference>
<dbReference type="RefSeq" id="WP_133743642.1">
    <property type="nucleotide sequence ID" value="NZ_SNYN01000036.1"/>
</dbReference>
<dbReference type="EMBL" id="SNYN01000036">
    <property type="protein sequence ID" value="TDQ44257.1"/>
    <property type="molecule type" value="Genomic_DNA"/>
</dbReference>
<organism evidence="2 3">
    <name type="scientific">Actinorugispora endophytica</name>
    <dbReference type="NCBI Taxonomy" id="1605990"/>
    <lineage>
        <taxon>Bacteria</taxon>
        <taxon>Bacillati</taxon>
        <taxon>Actinomycetota</taxon>
        <taxon>Actinomycetes</taxon>
        <taxon>Streptosporangiales</taxon>
        <taxon>Nocardiopsidaceae</taxon>
        <taxon>Actinorugispora</taxon>
    </lineage>
</organism>
<dbReference type="Proteomes" id="UP000295281">
    <property type="component" value="Unassembled WGS sequence"/>
</dbReference>
<dbReference type="SUPFAM" id="SSF52218">
    <property type="entry name" value="Flavoproteins"/>
    <property type="match status" value="1"/>
</dbReference>
<dbReference type="PROSITE" id="PS50902">
    <property type="entry name" value="FLAVODOXIN_LIKE"/>
    <property type="match status" value="1"/>
</dbReference>
<dbReference type="GO" id="GO:0006783">
    <property type="term" value="P:heme biosynthetic process"/>
    <property type="evidence" value="ECO:0007669"/>
    <property type="project" value="TreeGrafter"/>
</dbReference>
<evidence type="ECO:0000313" key="2">
    <source>
        <dbReference type="EMBL" id="TDQ44257.1"/>
    </source>
</evidence>
<dbReference type="GO" id="GO:0010181">
    <property type="term" value="F:FMN binding"/>
    <property type="evidence" value="ECO:0007669"/>
    <property type="project" value="InterPro"/>
</dbReference>
<keyword evidence="3" id="KW-1185">Reference proteome</keyword>
<dbReference type="InterPro" id="IPR029039">
    <property type="entry name" value="Flavoprotein-like_sf"/>
</dbReference>
<feature type="domain" description="Flavodoxin-like" evidence="1">
    <location>
        <begin position="3"/>
        <end position="161"/>
    </location>
</feature>
<protein>
    <submittedName>
        <fullName evidence="2">Menaquinone-dependent protoporphyrinogen oxidase</fullName>
    </submittedName>
</protein>
<dbReference type="PANTHER" id="PTHR38030:SF2">
    <property type="entry name" value="PROTOPORPHYRINOGEN IX DEHYDROGENASE [QUINONE]"/>
    <property type="match status" value="1"/>
</dbReference>
<dbReference type="AlphaFoldDB" id="A0A4V3D6K3"/>
<name>A0A4V3D6K3_9ACTN</name>
<gene>
    <name evidence="2" type="ORF">EV190_13613</name>
</gene>
<dbReference type="Gene3D" id="3.40.50.360">
    <property type="match status" value="1"/>
</dbReference>
<proteinExistence type="predicted"/>
<dbReference type="PANTHER" id="PTHR38030">
    <property type="entry name" value="PROTOPORPHYRINOGEN IX DEHYDROGENASE [MENAQUINONE]"/>
    <property type="match status" value="1"/>
</dbReference>
<reference evidence="2 3" key="1">
    <citation type="submission" date="2019-03" db="EMBL/GenBank/DDBJ databases">
        <title>Genomic Encyclopedia of Type Strains, Phase IV (KMG-IV): sequencing the most valuable type-strain genomes for metagenomic binning, comparative biology and taxonomic classification.</title>
        <authorList>
            <person name="Goeker M."/>
        </authorList>
    </citation>
    <scope>NUCLEOTIDE SEQUENCE [LARGE SCALE GENOMIC DNA]</scope>
    <source>
        <strain evidence="2 3">DSM 46770</strain>
    </source>
</reference>